<evidence type="ECO:0000313" key="1">
    <source>
        <dbReference type="EMBL" id="MEQ6290490.1"/>
    </source>
</evidence>
<accession>A0ABV1M4A6</accession>
<protein>
    <recommendedName>
        <fullName evidence="3">HTH crp-type domain-containing protein</fullName>
    </recommendedName>
</protein>
<evidence type="ECO:0008006" key="3">
    <source>
        <dbReference type="Google" id="ProtNLM"/>
    </source>
</evidence>
<dbReference type="EMBL" id="JBEFLD010000003">
    <property type="protein sequence ID" value="MEQ6290490.1"/>
    <property type="molecule type" value="Genomic_DNA"/>
</dbReference>
<evidence type="ECO:0000313" key="2">
    <source>
        <dbReference type="Proteomes" id="UP001433638"/>
    </source>
</evidence>
<keyword evidence="2" id="KW-1185">Reference proteome</keyword>
<dbReference type="Proteomes" id="UP001433638">
    <property type="component" value="Unassembled WGS sequence"/>
</dbReference>
<dbReference type="RefSeq" id="WP_349586016.1">
    <property type="nucleotide sequence ID" value="NZ_JBEFLD010000003.1"/>
</dbReference>
<name>A0ABV1M4A6_9NEIS</name>
<sequence length="77" mass="8315">MCQELGLSKSGVQMALGRLEEAVGTGDLALVRNLLLNSELITACSPQQLHYSIRNGQIVPLPIDLGDTRRAIGLTQR</sequence>
<gene>
    <name evidence="1" type="ORF">ABNW52_07665</name>
</gene>
<proteinExistence type="predicted"/>
<organism evidence="1 2">
    <name type="scientific">Vogesella oryzagri</name>
    <dbReference type="NCBI Taxonomy" id="3160864"/>
    <lineage>
        <taxon>Bacteria</taxon>
        <taxon>Pseudomonadati</taxon>
        <taxon>Pseudomonadota</taxon>
        <taxon>Betaproteobacteria</taxon>
        <taxon>Neisseriales</taxon>
        <taxon>Chromobacteriaceae</taxon>
        <taxon>Vogesella</taxon>
    </lineage>
</organism>
<comment type="caution">
    <text evidence="1">The sequence shown here is derived from an EMBL/GenBank/DDBJ whole genome shotgun (WGS) entry which is preliminary data.</text>
</comment>
<reference evidence="1" key="1">
    <citation type="submission" date="2024-06" db="EMBL/GenBank/DDBJ databases">
        <title>Genome sequence of Vogesella sp. MAHUQ-64.</title>
        <authorList>
            <person name="Huq M.A."/>
        </authorList>
    </citation>
    <scope>NUCLEOTIDE SEQUENCE</scope>
    <source>
        <strain evidence="1">MAHUQ-64</strain>
    </source>
</reference>